<reference evidence="3" key="1">
    <citation type="journal article" date="2017" name="Nat. Microbiol.">
        <title>Global analysis of biosynthetic gene clusters reveals vast potential of secondary metabolite production in Penicillium species.</title>
        <authorList>
            <person name="Nielsen J.C."/>
            <person name="Grijseels S."/>
            <person name="Prigent S."/>
            <person name="Ji B."/>
            <person name="Dainat J."/>
            <person name="Nielsen K.F."/>
            <person name="Frisvad J.C."/>
            <person name="Workman M."/>
            <person name="Nielsen J."/>
        </authorList>
    </citation>
    <scope>NUCLEOTIDE SEQUENCE [LARGE SCALE GENOMIC DNA]</scope>
    <source>
        <strain evidence="3">IBT 14082</strain>
    </source>
</reference>
<dbReference type="OrthoDB" id="4281241at2759"/>
<gene>
    <name evidence="2" type="ORF">PENFLA_c120G04733</name>
</gene>
<evidence type="ECO:0000256" key="1">
    <source>
        <dbReference type="SAM" id="MobiDB-lite"/>
    </source>
</evidence>
<dbReference type="Proteomes" id="UP000191342">
    <property type="component" value="Unassembled WGS sequence"/>
</dbReference>
<evidence type="ECO:0000313" key="2">
    <source>
        <dbReference type="EMBL" id="OQE09004.1"/>
    </source>
</evidence>
<dbReference type="AlphaFoldDB" id="A0A1V6S5I9"/>
<evidence type="ECO:0000313" key="3">
    <source>
        <dbReference type="Proteomes" id="UP000191342"/>
    </source>
</evidence>
<organism evidence="2 3">
    <name type="scientific">Penicillium flavigenum</name>
    <dbReference type="NCBI Taxonomy" id="254877"/>
    <lineage>
        <taxon>Eukaryota</taxon>
        <taxon>Fungi</taxon>
        <taxon>Dikarya</taxon>
        <taxon>Ascomycota</taxon>
        <taxon>Pezizomycotina</taxon>
        <taxon>Eurotiomycetes</taxon>
        <taxon>Eurotiomycetidae</taxon>
        <taxon>Eurotiales</taxon>
        <taxon>Aspergillaceae</taxon>
        <taxon>Penicillium</taxon>
    </lineage>
</organism>
<protein>
    <submittedName>
        <fullName evidence="2">Uncharacterized protein</fullName>
    </submittedName>
</protein>
<feature type="region of interest" description="Disordered" evidence="1">
    <location>
        <begin position="18"/>
        <end position="42"/>
    </location>
</feature>
<dbReference type="EMBL" id="MLQL01000120">
    <property type="protein sequence ID" value="OQE09004.1"/>
    <property type="molecule type" value="Genomic_DNA"/>
</dbReference>
<feature type="region of interest" description="Disordered" evidence="1">
    <location>
        <begin position="59"/>
        <end position="81"/>
    </location>
</feature>
<comment type="caution">
    <text evidence="2">The sequence shown here is derived from an EMBL/GenBank/DDBJ whole genome shotgun (WGS) entry which is preliminary data.</text>
</comment>
<name>A0A1V6S5I9_9EURO</name>
<keyword evidence="3" id="KW-1185">Reference proteome</keyword>
<accession>A0A1V6S5I9</accession>
<sequence length="81" mass="9014">MATEEENELFEIIFSYSERHASETQSSTSEPSDNDISETSGDCAFVVSDGDQLCNLNSSSGSFNDIQHTHHMRDDDSSDLY</sequence>
<proteinExistence type="predicted"/>